<dbReference type="AlphaFoldDB" id="A0A8K0JIP1"/>
<dbReference type="PANTHER" id="PTHR28052:SF1">
    <property type="entry name" value="UPF0545 PROTEIN C22ORF39"/>
    <property type="match status" value="1"/>
</dbReference>
<dbReference type="EMBL" id="JABELV010000105">
    <property type="protein sequence ID" value="KAG7530892.1"/>
    <property type="molecule type" value="Genomic_DNA"/>
</dbReference>
<evidence type="ECO:0008006" key="4">
    <source>
        <dbReference type="Google" id="ProtNLM"/>
    </source>
</evidence>
<dbReference type="InterPro" id="IPR021475">
    <property type="entry name" value="Pants/Emi1-like"/>
</dbReference>
<keyword evidence="3" id="KW-1185">Reference proteome</keyword>
<feature type="region of interest" description="Disordered" evidence="1">
    <location>
        <begin position="145"/>
        <end position="174"/>
    </location>
</feature>
<proteinExistence type="predicted"/>
<name>A0A8K0JIP1_9TREE</name>
<dbReference type="Proteomes" id="UP000812966">
    <property type="component" value="Unassembled WGS sequence"/>
</dbReference>
<dbReference type="Pfam" id="PF11326">
    <property type="entry name" value="PANTS-like"/>
    <property type="match status" value="1"/>
</dbReference>
<evidence type="ECO:0000313" key="3">
    <source>
        <dbReference type="Proteomes" id="UP000812966"/>
    </source>
</evidence>
<feature type="compositionally biased region" description="Low complexity" evidence="1">
    <location>
        <begin position="158"/>
        <end position="174"/>
    </location>
</feature>
<comment type="caution">
    <text evidence="2">The sequence shown here is derived from an EMBL/GenBank/DDBJ whole genome shotgun (WGS) entry which is preliminary data.</text>
</comment>
<accession>A0A8K0JIP1</accession>
<sequence>MSNSTSSAVHSTTDAASASTSTSTSIPMTTHPTPTLKRYDAIFQDELQLQAAQYPTFEEVPGCMTLFDEFLSCYALGPQLRNVYRHGAPKVCTTKFEDFKYCMSLKSVDEEERRKMWIRRRAGWWAARRVGGSSEDVWDVRSAPPANFPPNFGEKEASTSSTPTSVTTATTTTT</sequence>
<protein>
    <recommendedName>
        <fullName evidence="4">Early meiotic induction protein 1</fullName>
    </recommendedName>
</protein>
<evidence type="ECO:0000313" key="2">
    <source>
        <dbReference type="EMBL" id="KAG7530892.1"/>
    </source>
</evidence>
<evidence type="ECO:0000256" key="1">
    <source>
        <dbReference type="SAM" id="MobiDB-lite"/>
    </source>
</evidence>
<reference evidence="2" key="1">
    <citation type="submission" date="2020-04" db="EMBL/GenBank/DDBJ databases">
        <title>Analysis of mating type loci in Filobasidium floriforme.</title>
        <authorList>
            <person name="Nowrousian M."/>
        </authorList>
    </citation>
    <scope>NUCLEOTIDE SEQUENCE</scope>
    <source>
        <strain evidence="2">CBS 6242</strain>
    </source>
</reference>
<organism evidence="2 3">
    <name type="scientific">Filobasidium floriforme</name>
    <dbReference type="NCBI Taxonomy" id="5210"/>
    <lineage>
        <taxon>Eukaryota</taxon>
        <taxon>Fungi</taxon>
        <taxon>Dikarya</taxon>
        <taxon>Basidiomycota</taxon>
        <taxon>Agaricomycotina</taxon>
        <taxon>Tremellomycetes</taxon>
        <taxon>Filobasidiales</taxon>
        <taxon>Filobasidiaceae</taxon>
        <taxon>Filobasidium</taxon>
    </lineage>
</organism>
<dbReference type="PANTHER" id="PTHR28052">
    <property type="entry name" value="UPF0545 PROTEIN C22ORF39"/>
    <property type="match status" value="1"/>
</dbReference>
<gene>
    <name evidence="2" type="ORF">FFLO_04715</name>
</gene>
<feature type="region of interest" description="Disordered" evidence="1">
    <location>
        <begin position="1"/>
        <end position="32"/>
    </location>
</feature>